<reference evidence="2 3" key="1">
    <citation type="journal article" date="2016" name="Nat. Commun.">
        <title>Thousands of microbial genomes shed light on interconnected biogeochemical processes in an aquifer system.</title>
        <authorList>
            <person name="Anantharaman K."/>
            <person name="Brown C.T."/>
            <person name="Hug L.A."/>
            <person name="Sharon I."/>
            <person name="Castelle C.J."/>
            <person name="Probst A.J."/>
            <person name="Thomas B.C."/>
            <person name="Singh A."/>
            <person name="Wilkins M.J."/>
            <person name="Karaoz U."/>
            <person name="Brodie E.L."/>
            <person name="Williams K.H."/>
            <person name="Hubbard S.S."/>
            <person name="Banfield J.F."/>
        </authorList>
    </citation>
    <scope>NUCLEOTIDE SEQUENCE [LARGE SCALE GENOMIC DNA]</scope>
</reference>
<feature type="transmembrane region" description="Helical" evidence="1">
    <location>
        <begin position="59"/>
        <end position="77"/>
    </location>
</feature>
<evidence type="ECO:0000313" key="2">
    <source>
        <dbReference type="EMBL" id="OGG13247.1"/>
    </source>
</evidence>
<evidence type="ECO:0000256" key="1">
    <source>
        <dbReference type="SAM" id="Phobius"/>
    </source>
</evidence>
<accession>A0A1F5ZMB8</accession>
<keyword evidence="1" id="KW-1133">Transmembrane helix</keyword>
<keyword evidence="1" id="KW-0812">Transmembrane</keyword>
<protein>
    <submittedName>
        <fullName evidence="2">Uncharacterized protein</fullName>
    </submittedName>
</protein>
<dbReference type="Proteomes" id="UP000176923">
    <property type="component" value="Unassembled WGS sequence"/>
</dbReference>
<dbReference type="AlphaFoldDB" id="A0A1F5ZMB8"/>
<feature type="transmembrane region" description="Helical" evidence="1">
    <location>
        <begin position="108"/>
        <end position="124"/>
    </location>
</feature>
<feature type="transmembrane region" description="Helical" evidence="1">
    <location>
        <begin position="84"/>
        <end position="102"/>
    </location>
</feature>
<dbReference type="STRING" id="1798382.A3D77_05280"/>
<feature type="transmembrane region" description="Helical" evidence="1">
    <location>
        <begin position="37"/>
        <end position="53"/>
    </location>
</feature>
<organism evidence="2 3">
    <name type="scientific">Candidatus Gottesmanbacteria bacterium RIFCSPHIGHO2_02_FULL_39_11</name>
    <dbReference type="NCBI Taxonomy" id="1798382"/>
    <lineage>
        <taxon>Bacteria</taxon>
        <taxon>Candidatus Gottesmaniibacteriota</taxon>
    </lineage>
</organism>
<proteinExistence type="predicted"/>
<comment type="caution">
    <text evidence="2">The sequence shown here is derived from an EMBL/GenBank/DDBJ whole genome shotgun (WGS) entry which is preliminary data.</text>
</comment>
<evidence type="ECO:0000313" key="3">
    <source>
        <dbReference type="Proteomes" id="UP000176923"/>
    </source>
</evidence>
<dbReference type="EMBL" id="MFJL01000038">
    <property type="protein sequence ID" value="OGG13247.1"/>
    <property type="molecule type" value="Genomic_DNA"/>
</dbReference>
<keyword evidence="1" id="KW-0472">Membrane</keyword>
<name>A0A1F5ZMB8_9BACT</name>
<sequence length="126" mass="14921">MTISWIFIKENIPYLTSIPYDSTMIRKTKIIFSAKKIIKLVFPWVLFLSFIILFPPSNIFLFIIFYVLLFFSLLSLLELFFSNSFSILLSLFISVIFLFQQLGFLTPINLLLLFVLFITLSFYFKN</sequence>
<gene>
    <name evidence="2" type="ORF">A3D77_05280</name>
</gene>